<keyword evidence="2" id="KW-1185">Reference proteome</keyword>
<dbReference type="EMBL" id="JAWMAJ010000205">
    <property type="protein sequence ID" value="MDV7222081.1"/>
    <property type="molecule type" value="Genomic_DNA"/>
</dbReference>
<dbReference type="RefSeq" id="WP_317775062.1">
    <property type="nucleotide sequence ID" value="NZ_JAWMAJ010000205.1"/>
</dbReference>
<reference evidence="1 2" key="1">
    <citation type="submission" date="2023-10" db="EMBL/GenBank/DDBJ databases">
        <title>Characterization of rhizosphere-enriched actinobacteria from wheat plants lab-grown on chernevaya soil.</title>
        <authorList>
            <person name="Tikhonova E.N."/>
            <person name="Konopkin A."/>
            <person name="Kravchenko I.K."/>
        </authorList>
    </citation>
    <scope>NUCLEOTIDE SEQUENCE [LARGE SCALE GENOMIC DNA]</scope>
    <source>
        <strain evidence="1 2">RR29</strain>
    </source>
</reference>
<name>A0ABU4FQ63_9ACTN</name>
<gene>
    <name evidence="1" type="ORF">R5A26_39730</name>
</gene>
<proteinExistence type="predicted"/>
<protein>
    <submittedName>
        <fullName evidence="1">Uncharacterized protein</fullName>
    </submittedName>
</protein>
<comment type="caution">
    <text evidence="1">The sequence shown here is derived from an EMBL/GenBank/DDBJ whole genome shotgun (WGS) entry which is preliminary data.</text>
</comment>
<accession>A0ABU4FQ63</accession>
<dbReference type="Proteomes" id="UP001187346">
    <property type="component" value="Unassembled WGS sequence"/>
</dbReference>
<evidence type="ECO:0000313" key="2">
    <source>
        <dbReference type="Proteomes" id="UP001187346"/>
    </source>
</evidence>
<evidence type="ECO:0000313" key="1">
    <source>
        <dbReference type="EMBL" id="MDV7222081.1"/>
    </source>
</evidence>
<organism evidence="1 2">
    <name type="scientific">Streptomyces prunicolor</name>
    <dbReference type="NCBI Taxonomy" id="67348"/>
    <lineage>
        <taxon>Bacteria</taxon>
        <taxon>Bacillati</taxon>
        <taxon>Actinomycetota</taxon>
        <taxon>Actinomycetes</taxon>
        <taxon>Kitasatosporales</taxon>
        <taxon>Streptomycetaceae</taxon>
        <taxon>Streptomyces</taxon>
    </lineage>
</organism>
<sequence>MFLGGSVQPAGELMYTLEQGEQLAAEFLRQKTAGWDNEVALFDDDELKAKKGEFFYFAFQGVKYLATRDDKYLLYGPTNISVHAETGECRFLSIHECHSIDPFNARR</sequence>